<dbReference type="InterPro" id="IPR015424">
    <property type="entry name" value="PyrdxlP-dep_Trfase"/>
</dbReference>
<gene>
    <name evidence="5" type="ORF">LZC95_05335</name>
</gene>
<dbReference type="InterPro" id="IPR015421">
    <property type="entry name" value="PyrdxlP-dep_Trfase_major"/>
</dbReference>
<dbReference type="Proteomes" id="UP001379533">
    <property type="component" value="Chromosome"/>
</dbReference>
<keyword evidence="3 4" id="KW-0663">Pyridoxal phosphate</keyword>
<name>A0ABZ2KC78_9BACT</name>
<dbReference type="InterPro" id="IPR015422">
    <property type="entry name" value="PyrdxlP-dep_Trfase_small"/>
</dbReference>
<dbReference type="EMBL" id="CP089982">
    <property type="protein sequence ID" value="WXA96258.1"/>
    <property type="molecule type" value="Genomic_DNA"/>
</dbReference>
<dbReference type="Gene3D" id="3.90.1150.10">
    <property type="entry name" value="Aspartate Aminotransferase, domain 1"/>
    <property type="match status" value="1"/>
</dbReference>
<evidence type="ECO:0000256" key="1">
    <source>
        <dbReference type="ARBA" id="ARBA00001933"/>
    </source>
</evidence>
<keyword evidence="6" id="KW-1185">Reference proteome</keyword>
<organism evidence="5 6">
    <name type="scientific">Pendulispora brunnea</name>
    <dbReference type="NCBI Taxonomy" id="2905690"/>
    <lineage>
        <taxon>Bacteria</taxon>
        <taxon>Pseudomonadati</taxon>
        <taxon>Myxococcota</taxon>
        <taxon>Myxococcia</taxon>
        <taxon>Myxococcales</taxon>
        <taxon>Sorangiineae</taxon>
        <taxon>Pendulisporaceae</taxon>
        <taxon>Pendulispora</taxon>
    </lineage>
</organism>
<accession>A0ABZ2KC78</accession>
<sequence>MSKEHSAGRLHAETVCVSAGRTEKRANEPLNVPLVMASNFRAGHTGEYARDDGTETWTALEAAVGALEGGSALAFASGMGATAAVADLLPAGARIVVPNDSYIAMRALFEEAGRWEIRTVDITDTEATLAAAQGADLLWLESPTNPLLDVADLPALCKGARAAGVRVVVDNTFATPLLQRPIEMGADIVVHSATKFIGGHSDLLLGLTVTADPDLYKRLRRRRELAGATPGGLEVFLALRGLRTMPVRLRQGERTAAALAQRLHEHAEVSRVRYPGLPNDPGHQRAAAQMDGFGAVLSFEVRGGSQRADAICEAVRVITSATSLGGVESTIERRAKLPRQEHVPGSLLRFSVGCEHLEDLWSDLASALAATS</sequence>
<dbReference type="Gene3D" id="3.40.640.10">
    <property type="entry name" value="Type I PLP-dependent aspartate aminotransferase-like (Major domain)"/>
    <property type="match status" value="1"/>
</dbReference>
<dbReference type="PANTHER" id="PTHR11808">
    <property type="entry name" value="TRANS-SULFURATION ENZYME FAMILY MEMBER"/>
    <property type="match status" value="1"/>
</dbReference>
<keyword evidence="5" id="KW-0032">Aminotransferase</keyword>
<comment type="cofactor">
    <cofactor evidence="1 4">
        <name>pyridoxal 5'-phosphate</name>
        <dbReference type="ChEBI" id="CHEBI:597326"/>
    </cofactor>
</comment>
<dbReference type="PANTHER" id="PTHR11808:SF15">
    <property type="entry name" value="CYSTATHIONINE GAMMA-LYASE"/>
    <property type="match status" value="1"/>
</dbReference>
<comment type="similarity">
    <text evidence="2 4">Belongs to the trans-sulfuration enzymes family.</text>
</comment>
<dbReference type="Pfam" id="PF01053">
    <property type="entry name" value="Cys_Met_Meta_PP"/>
    <property type="match status" value="1"/>
</dbReference>
<dbReference type="InterPro" id="IPR000277">
    <property type="entry name" value="Cys/Met-Metab_PyrdxlP-dep_enz"/>
</dbReference>
<proteinExistence type="inferred from homology"/>
<evidence type="ECO:0000313" key="6">
    <source>
        <dbReference type="Proteomes" id="UP001379533"/>
    </source>
</evidence>
<evidence type="ECO:0000256" key="2">
    <source>
        <dbReference type="ARBA" id="ARBA00009077"/>
    </source>
</evidence>
<dbReference type="PIRSF" id="PIRSF001434">
    <property type="entry name" value="CGS"/>
    <property type="match status" value="1"/>
</dbReference>
<evidence type="ECO:0000313" key="5">
    <source>
        <dbReference type="EMBL" id="WXA96258.1"/>
    </source>
</evidence>
<keyword evidence="5" id="KW-0808">Transferase</keyword>
<dbReference type="SUPFAM" id="SSF53383">
    <property type="entry name" value="PLP-dependent transferases"/>
    <property type="match status" value="1"/>
</dbReference>
<dbReference type="InterPro" id="IPR054542">
    <property type="entry name" value="Cys_met_metab_PP"/>
</dbReference>
<evidence type="ECO:0000256" key="4">
    <source>
        <dbReference type="RuleBase" id="RU362118"/>
    </source>
</evidence>
<protein>
    <submittedName>
        <fullName evidence="5">Aminotransferase class I/II-fold pyridoxal phosphate-dependent enzyme</fullName>
    </submittedName>
</protein>
<dbReference type="GO" id="GO:0008483">
    <property type="term" value="F:transaminase activity"/>
    <property type="evidence" value="ECO:0007669"/>
    <property type="project" value="UniProtKB-KW"/>
</dbReference>
<evidence type="ECO:0000256" key="3">
    <source>
        <dbReference type="ARBA" id="ARBA00022898"/>
    </source>
</evidence>
<dbReference type="PROSITE" id="PS00868">
    <property type="entry name" value="CYS_MET_METAB_PP"/>
    <property type="match status" value="1"/>
</dbReference>
<dbReference type="RefSeq" id="WP_394846874.1">
    <property type="nucleotide sequence ID" value="NZ_CP089982.1"/>
</dbReference>
<reference evidence="5 6" key="1">
    <citation type="submission" date="2021-12" db="EMBL/GenBank/DDBJ databases">
        <title>Discovery of the Pendulisporaceae a myxobacterial family with distinct sporulation behavior and unique specialized metabolism.</title>
        <authorList>
            <person name="Garcia R."/>
            <person name="Popoff A."/>
            <person name="Bader C.D."/>
            <person name="Loehr J."/>
            <person name="Walesch S."/>
            <person name="Walt C."/>
            <person name="Boldt J."/>
            <person name="Bunk B."/>
            <person name="Haeckl F.J.F.P.J."/>
            <person name="Gunesch A.P."/>
            <person name="Birkelbach J."/>
            <person name="Nuebel U."/>
            <person name="Pietschmann T."/>
            <person name="Bach T."/>
            <person name="Mueller R."/>
        </authorList>
    </citation>
    <scope>NUCLEOTIDE SEQUENCE [LARGE SCALE GENOMIC DNA]</scope>
    <source>
        <strain evidence="5 6">MSr12523</strain>
    </source>
</reference>